<dbReference type="PROSITE" id="PS00012">
    <property type="entry name" value="PHOSPHOPANTETHEINE"/>
    <property type="match status" value="1"/>
</dbReference>
<dbReference type="GO" id="GO:0047527">
    <property type="term" value="F:2,3-dihydroxybenzoate-serine ligase activity"/>
    <property type="evidence" value="ECO:0007669"/>
    <property type="project" value="TreeGrafter"/>
</dbReference>
<dbReference type="InterPro" id="IPR009081">
    <property type="entry name" value="PP-bd_ACP"/>
</dbReference>
<sequence>YVAPQSELEQQIAAIWADVLKLERVGLGDNFFELGGHSLLAVQVISRVRQSLGVELQLRALFETSSLADFARLAAQGEQACSSVIGRVSREQPLALSYAQQRQWFLWQWAPHSATYNIPAALKLAGALDIAALQQAFGALIERHETLRTTFRLDDEQAVQVIHGQLPFELVVEEQAYADEAAVRAWVETEAGQPFDLEQGPLLRA</sequence>
<dbReference type="EMBL" id="JANIAN010000115">
    <property type="protein sequence ID" value="MDD2110153.1"/>
    <property type="molecule type" value="Genomic_DNA"/>
</dbReference>
<evidence type="ECO:0000313" key="6">
    <source>
        <dbReference type="Proteomes" id="UP001150678"/>
    </source>
</evidence>
<dbReference type="InterPro" id="IPR006162">
    <property type="entry name" value="Ppantetheine_attach_site"/>
</dbReference>
<dbReference type="SMART" id="SM00823">
    <property type="entry name" value="PKS_PP"/>
    <property type="match status" value="1"/>
</dbReference>
<evidence type="ECO:0000259" key="4">
    <source>
        <dbReference type="PROSITE" id="PS50075"/>
    </source>
</evidence>
<evidence type="ECO:0000256" key="2">
    <source>
        <dbReference type="ARBA" id="ARBA00022450"/>
    </source>
</evidence>
<proteinExistence type="predicted"/>
<dbReference type="PANTHER" id="PTHR45527">
    <property type="entry name" value="NONRIBOSOMAL PEPTIDE SYNTHETASE"/>
    <property type="match status" value="1"/>
</dbReference>
<dbReference type="Pfam" id="PF00550">
    <property type="entry name" value="PP-binding"/>
    <property type="match status" value="1"/>
</dbReference>
<dbReference type="PROSITE" id="PS50075">
    <property type="entry name" value="CARRIER"/>
    <property type="match status" value="1"/>
</dbReference>
<dbReference type="SUPFAM" id="SSF52777">
    <property type="entry name" value="CoA-dependent acyltransferases"/>
    <property type="match status" value="1"/>
</dbReference>
<evidence type="ECO:0000256" key="1">
    <source>
        <dbReference type="ARBA" id="ARBA00001957"/>
    </source>
</evidence>
<dbReference type="InterPro" id="IPR023213">
    <property type="entry name" value="CAT-like_dom_sf"/>
</dbReference>
<dbReference type="InterPro" id="IPR036736">
    <property type="entry name" value="ACP-like_sf"/>
</dbReference>
<feature type="domain" description="Carrier" evidence="4">
    <location>
        <begin position="3"/>
        <end position="78"/>
    </location>
</feature>
<dbReference type="PANTHER" id="PTHR45527:SF1">
    <property type="entry name" value="FATTY ACID SYNTHASE"/>
    <property type="match status" value="1"/>
</dbReference>
<keyword evidence="2" id="KW-0596">Phosphopantetheine</keyword>
<dbReference type="GO" id="GO:0043041">
    <property type="term" value="P:amino acid activation for nonribosomal peptide biosynthetic process"/>
    <property type="evidence" value="ECO:0007669"/>
    <property type="project" value="TreeGrafter"/>
</dbReference>
<dbReference type="SUPFAM" id="SSF47336">
    <property type="entry name" value="ACP-like"/>
    <property type="match status" value="1"/>
</dbReference>
<dbReference type="Proteomes" id="UP001150678">
    <property type="component" value="Unassembled WGS sequence"/>
</dbReference>
<dbReference type="GO" id="GO:0005829">
    <property type="term" value="C:cytosol"/>
    <property type="evidence" value="ECO:0007669"/>
    <property type="project" value="TreeGrafter"/>
</dbReference>
<gene>
    <name evidence="5" type="ORF">NP533_28660</name>
</gene>
<dbReference type="AlphaFoldDB" id="A0A9X4HXZ9"/>
<protein>
    <submittedName>
        <fullName evidence="5">Condensation domain-containing protein</fullName>
    </submittedName>
</protein>
<dbReference type="GO" id="GO:0031177">
    <property type="term" value="F:phosphopantetheine binding"/>
    <property type="evidence" value="ECO:0007669"/>
    <property type="project" value="InterPro"/>
</dbReference>
<organism evidence="5 6">
    <name type="scientific">Pseudomonas asiatica</name>
    <dbReference type="NCBI Taxonomy" id="2219225"/>
    <lineage>
        <taxon>Bacteria</taxon>
        <taxon>Pseudomonadati</taxon>
        <taxon>Pseudomonadota</taxon>
        <taxon>Gammaproteobacteria</taxon>
        <taxon>Pseudomonadales</taxon>
        <taxon>Pseudomonadaceae</taxon>
        <taxon>Pseudomonas</taxon>
    </lineage>
</organism>
<dbReference type="Gene3D" id="3.30.559.10">
    <property type="entry name" value="Chloramphenicol acetyltransferase-like domain"/>
    <property type="match status" value="1"/>
</dbReference>
<comment type="caution">
    <text evidence="5">The sequence shown here is derived from an EMBL/GenBank/DDBJ whole genome shotgun (WGS) entry which is preliminary data.</text>
</comment>
<dbReference type="Pfam" id="PF00668">
    <property type="entry name" value="Condensation"/>
    <property type="match status" value="1"/>
</dbReference>
<name>A0A9X4HXZ9_9PSED</name>
<feature type="non-terminal residue" evidence="5">
    <location>
        <position position="1"/>
    </location>
</feature>
<evidence type="ECO:0000256" key="3">
    <source>
        <dbReference type="ARBA" id="ARBA00022553"/>
    </source>
</evidence>
<feature type="non-terminal residue" evidence="5">
    <location>
        <position position="205"/>
    </location>
</feature>
<comment type="cofactor">
    <cofactor evidence="1">
        <name>pantetheine 4'-phosphate</name>
        <dbReference type="ChEBI" id="CHEBI:47942"/>
    </cofactor>
</comment>
<evidence type="ECO:0000313" key="5">
    <source>
        <dbReference type="EMBL" id="MDD2110153.1"/>
    </source>
</evidence>
<dbReference type="FunFam" id="1.10.1200.10:FF:000005">
    <property type="entry name" value="Nonribosomal peptide synthetase 1"/>
    <property type="match status" value="1"/>
</dbReference>
<accession>A0A9X4HXZ9</accession>
<reference evidence="5" key="1">
    <citation type="submission" date="2022-07" db="EMBL/GenBank/DDBJ databases">
        <title>Multi-strain Analysis of Pseudomonas putida Reveals Metabolic and Genetic Diversity.</title>
        <authorList>
            <person name="Monk J.M."/>
        </authorList>
    </citation>
    <scope>NUCLEOTIDE SEQUENCE</scope>
    <source>
        <strain evidence="5">17514</strain>
    </source>
</reference>
<dbReference type="GO" id="GO:0009366">
    <property type="term" value="C:enterobactin synthetase complex"/>
    <property type="evidence" value="ECO:0007669"/>
    <property type="project" value="TreeGrafter"/>
</dbReference>
<dbReference type="Gene3D" id="1.10.1200.10">
    <property type="entry name" value="ACP-like"/>
    <property type="match status" value="1"/>
</dbReference>
<dbReference type="GO" id="GO:0009239">
    <property type="term" value="P:enterobactin biosynthetic process"/>
    <property type="evidence" value="ECO:0007669"/>
    <property type="project" value="TreeGrafter"/>
</dbReference>
<dbReference type="InterPro" id="IPR020806">
    <property type="entry name" value="PKS_PP-bd"/>
</dbReference>
<dbReference type="InterPro" id="IPR001242">
    <property type="entry name" value="Condensation_dom"/>
</dbReference>
<dbReference type="RefSeq" id="WP_274080024.1">
    <property type="nucleotide sequence ID" value="NZ_JANIAN010000115.1"/>
</dbReference>
<keyword evidence="3" id="KW-0597">Phosphoprotein</keyword>